<dbReference type="RefSeq" id="WP_254903664.1">
    <property type="nucleotide sequence ID" value="NZ_FWFU01000001.1"/>
</dbReference>
<dbReference type="GO" id="GO:0003677">
    <property type="term" value="F:DNA binding"/>
    <property type="evidence" value="ECO:0007669"/>
    <property type="project" value="UniProtKB-KW"/>
</dbReference>
<evidence type="ECO:0000256" key="5">
    <source>
        <dbReference type="ARBA" id="ARBA00023163"/>
    </source>
</evidence>
<proteinExistence type="inferred from homology"/>
<evidence type="ECO:0000259" key="6">
    <source>
        <dbReference type="PROSITE" id="PS00716"/>
    </source>
</evidence>
<evidence type="ECO:0000256" key="3">
    <source>
        <dbReference type="ARBA" id="ARBA00023082"/>
    </source>
</evidence>
<dbReference type="GO" id="GO:0006352">
    <property type="term" value="P:DNA-templated transcription initiation"/>
    <property type="evidence" value="ECO:0007669"/>
    <property type="project" value="InterPro"/>
</dbReference>
<dbReference type="InterPro" id="IPR014284">
    <property type="entry name" value="RNA_pol_sigma-70_dom"/>
</dbReference>
<dbReference type="Proteomes" id="UP000193207">
    <property type="component" value="Unassembled WGS sequence"/>
</dbReference>
<dbReference type="InterPro" id="IPR013324">
    <property type="entry name" value="RNA_pol_sigma_r3/r4-like"/>
</dbReference>
<protein>
    <submittedName>
        <fullName evidence="7">RNA polymerase sigma factor RpoH</fullName>
    </submittedName>
</protein>
<dbReference type="SUPFAM" id="SSF88659">
    <property type="entry name" value="Sigma3 and sigma4 domains of RNA polymerase sigma factors"/>
    <property type="match status" value="1"/>
</dbReference>
<accession>A0A1X6Y4X4</accession>
<dbReference type="NCBIfam" id="TIGR02937">
    <property type="entry name" value="sigma70-ECF"/>
    <property type="match status" value="1"/>
</dbReference>
<dbReference type="InterPro" id="IPR000943">
    <property type="entry name" value="RNA_pol_sigma70"/>
</dbReference>
<feature type="domain" description="RNA polymerase sigma-70" evidence="6">
    <location>
        <begin position="220"/>
        <end position="246"/>
    </location>
</feature>
<evidence type="ECO:0000313" key="8">
    <source>
        <dbReference type="Proteomes" id="UP000193207"/>
    </source>
</evidence>
<name>A0A1X6Y4X4_9RHOB</name>
<keyword evidence="5" id="KW-0804">Transcription</keyword>
<keyword evidence="4" id="KW-0238">DNA-binding</keyword>
<dbReference type="PROSITE" id="PS00716">
    <property type="entry name" value="SIGMA70_2"/>
    <property type="match status" value="1"/>
</dbReference>
<organism evidence="7 8">
    <name type="scientific">Roseovarius halotolerans</name>
    <dbReference type="NCBI Taxonomy" id="505353"/>
    <lineage>
        <taxon>Bacteria</taxon>
        <taxon>Pseudomonadati</taxon>
        <taxon>Pseudomonadota</taxon>
        <taxon>Alphaproteobacteria</taxon>
        <taxon>Rhodobacterales</taxon>
        <taxon>Roseobacteraceae</taxon>
        <taxon>Roseovarius</taxon>
    </lineage>
</organism>
<sequence length="261" mass="29902">MSKTNLKERQLALWKKWRETGCRRSHAELAESLEGLVVKIASKYRNGPFSMSDLKSEGRVGMLEGLERFDPDVECGSIPAICSYRIVRRLDEYMHSANSILYVPKSRKEKQMRFHLSSKKQKYESEGWSPSMALDLAARDIGVTPSHAAEALSIRNCVPFDVQDSEDDENFRQFEDKTVGSIEQEVDKPRVLSALKSAMSGLDARERHVISTRLTDPPRSFDELAEEFNVSRTRVTQIHREAMRHIRFELEQKGLELGDLI</sequence>
<evidence type="ECO:0000256" key="1">
    <source>
        <dbReference type="ARBA" id="ARBA00007788"/>
    </source>
</evidence>
<dbReference type="Gene3D" id="1.20.120.1810">
    <property type="match status" value="1"/>
</dbReference>
<dbReference type="GO" id="GO:0016987">
    <property type="term" value="F:sigma factor activity"/>
    <property type="evidence" value="ECO:0007669"/>
    <property type="project" value="UniProtKB-KW"/>
</dbReference>
<dbReference type="InterPro" id="IPR050813">
    <property type="entry name" value="Sigma-70_Factor"/>
</dbReference>
<dbReference type="InterPro" id="IPR013325">
    <property type="entry name" value="RNA_pol_sigma_r2"/>
</dbReference>
<evidence type="ECO:0000313" key="7">
    <source>
        <dbReference type="EMBL" id="SLN11073.1"/>
    </source>
</evidence>
<evidence type="ECO:0000256" key="4">
    <source>
        <dbReference type="ARBA" id="ARBA00023125"/>
    </source>
</evidence>
<dbReference type="PANTHER" id="PTHR30376:SF3">
    <property type="entry name" value="RNA POLYMERASE SIGMA FACTOR RPOH"/>
    <property type="match status" value="1"/>
</dbReference>
<dbReference type="SUPFAM" id="SSF88946">
    <property type="entry name" value="Sigma2 domain of RNA polymerase sigma factors"/>
    <property type="match status" value="1"/>
</dbReference>
<comment type="similarity">
    <text evidence="1">Belongs to the sigma-70 factor family.</text>
</comment>
<keyword evidence="8" id="KW-1185">Reference proteome</keyword>
<keyword evidence="3" id="KW-0731">Sigma factor</keyword>
<dbReference type="EMBL" id="FWFU01000001">
    <property type="protein sequence ID" value="SLN11073.1"/>
    <property type="molecule type" value="Genomic_DNA"/>
</dbReference>
<dbReference type="AlphaFoldDB" id="A0A1X6Y4X4"/>
<dbReference type="Pfam" id="PF04545">
    <property type="entry name" value="Sigma70_r4"/>
    <property type="match status" value="1"/>
</dbReference>
<dbReference type="PANTHER" id="PTHR30376">
    <property type="entry name" value="SIGMA FACTOR RPOH HEAT SHOCK RELATED"/>
    <property type="match status" value="1"/>
</dbReference>
<dbReference type="PRINTS" id="PR00046">
    <property type="entry name" value="SIGMA70FCT"/>
</dbReference>
<evidence type="ECO:0000256" key="2">
    <source>
        <dbReference type="ARBA" id="ARBA00023015"/>
    </source>
</evidence>
<gene>
    <name evidence="7" type="primary">rpoH_1</name>
    <name evidence="7" type="ORF">ROH8110_00058</name>
</gene>
<dbReference type="Gene3D" id="1.20.140.160">
    <property type="match status" value="1"/>
</dbReference>
<keyword evidence="2" id="KW-0805">Transcription regulation</keyword>
<reference evidence="7 8" key="1">
    <citation type="submission" date="2017-03" db="EMBL/GenBank/DDBJ databases">
        <authorList>
            <person name="Afonso C.L."/>
            <person name="Miller P.J."/>
            <person name="Scott M.A."/>
            <person name="Spackman E."/>
            <person name="Goraichik I."/>
            <person name="Dimitrov K.M."/>
            <person name="Suarez D.L."/>
            <person name="Swayne D.E."/>
        </authorList>
    </citation>
    <scope>NUCLEOTIDE SEQUENCE [LARGE SCALE GENOMIC DNA]</scope>
    <source>
        <strain evidence="7 8">CECT 8110</strain>
    </source>
</reference>
<dbReference type="InterPro" id="IPR007630">
    <property type="entry name" value="RNA_pol_sigma70_r4"/>
</dbReference>